<dbReference type="AlphaFoldDB" id="A0A8H6NT77"/>
<evidence type="ECO:0000313" key="2">
    <source>
        <dbReference type="Proteomes" id="UP000654918"/>
    </source>
</evidence>
<accession>A0A8H6NT77</accession>
<keyword evidence="2" id="KW-1185">Reference proteome</keyword>
<dbReference type="EMBL" id="WIGO01000001">
    <property type="protein sequence ID" value="KAF6842155.1"/>
    <property type="molecule type" value="Genomic_DNA"/>
</dbReference>
<reference evidence="1" key="1">
    <citation type="journal article" date="2020" name="Phytopathology">
        <title>Genome Sequence Resources of Colletotrichum truncatum, C. plurivorum, C. musicola, and C. sojae: Four Species Pathogenic to Soybean (Glycine max).</title>
        <authorList>
            <person name="Rogerio F."/>
            <person name="Boufleur T.R."/>
            <person name="Ciampi-Guillardi M."/>
            <person name="Sukno S.A."/>
            <person name="Thon M.R."/>
            <person name="Massola Junior N.S."/>
            <person name="Baroncelli R."/>
        </authorList>
    </citation>
    <scope>NUCLEOTIDE SEQUENCE</scope>
    <source>
        <strain evidence="1">LFN00145</strain>
    </source>
</reference>
<protein>
    <submittedName>
        <fullName evidence="1">Uncharacterized protein</fullName>
    </submittedName>
</protein>
<organism evidence="1 2">
    <name type="scientific">Colletotrichum plurivorum</name>
    <dbReference type="NCBI Taxonomy" id="2175906"/>
    <lineage>
        <taxon>Eukaryota</taxon>
        <taxon>Fungi</taxon>
        <taxon>Dikarya</taxon>
        <taxon>Ascomycota</taxon>
        <taxon>Pezizomycotina</taxon>
        <taxon>Sordariomycetes</taxon>
        <taxon>Hypocreomycetidae</taxon>
        <taxon>Glomerellales</taxon>
        <taxon>Glomerellaceae</taxon>
        <taxon>Colletotrichum</taxon>
        <taxon>Colletotrichum orchidearum species complex</taxon>
    </lineage>
</organism>
<name>A0A8H6NT77_9PEZI</name>
<comment type="caution">
    <text evidence="1">The sequence shown here is derived from an EMBL/GenBank/DDBJ whole genome shotgun (WGS) entry which is preliminary data.</text>
</comment>
<sequence>MLTQFHMLESTGPAQPVGASCLSLSYTDTVASCRDVLALSIRLYGGHSPLIYVAAINGTFLFALRWASLLRKEPCRGDASHTDSTMP</sequence>
<dbReference type="Proteomes" id="UP000654918">
    <property type="component" value="Unassembled WGS sequence"/>
</dbReference>
<evidence type="ECO:0000313" key="1">
    <source>
        <dbReference type="EMBL" id="KAF6842155.1"/>
    </source>
</evidence>
<gene>
    <name evidence="1" type="ORF">CPLU01_00248</name>
</gene>
<proteinExistence type="predicted"/>